<keyword evidence="7" id="KW-1185">Reference proteome</keyword>
<dbReference type="PATRIC" id="fig|1449350.3.peg.1020"/>
<gene>
    <name evidence="6" type="ORF">OCH239_12035</name>
</gene>
<evidence type="ECO:0000256" key="2">
    <source>
        <dbReference type="ARBA" id="ARBA00012146"/>
    </source>
</evidence>
<reference evidence="6 7" key="1">
    <citation type="submission" date="2014-01" db="EMBL/GenBank/DDBJ databases">
        <title>Roseivivax halodurans JCM 10272 Genome Sequencing.</title>
        <authorList>
            <person name="Lai Q."/>
            <person name="Li G."/>
            <person name="Shao Z."/>
        </authorList>
    </citation>
    <scope>NUCLEOTIDE SEQUENCE [LARGE SCALE GENOMIC DNA]</scope>
    <source>
        <strain evidence="6 7">JCM 10272</strain>
    </source>
</reference>
<dbReference type="AlphaFoldDB" id="X7EJB4"/>
<dbReference type="EMBL" id="JALZ01000003">
    <property type="protein sequence ID" value="ETX15955.1"/>
    <property type="molecule type" value="Genomic_DNA"/>
</dbReference>
<dbReference type="GO" id="GO:0000287">
    <property type="term" value="F:magnesium ion binding"/>
    <property type="evidence" value="ECO:0007669"/>
    <property type="project" value="InterPro"/>
</dbReference>
<evidence type="ECO:0000256" key="1">
    <source>
        <dbReference type="ARBA" id="ARBA00001946"/>
    </source>
</evidence>
<dbReference type="GO" id="GO:0005737">
    <property type="term" value="C:cytoplasm"/>
    <property type="evidence" value="ECO:0007669"/>
    <property type="project" value="InterPro"/>
</dbReference>
<dbReference type="Gene3D" id="3.90.80.10">
    <property type="entry name" value="Inorganic pyrophosphatase"/>
    <property type="match status" value="1"/>
</dbReference>
<dbReference type="eggNOG" id="COG0221">
    <property type="taxonomic scope" value="Bacteria"/>
</dbReference>
<proteinExistence type="predicted"/>
<keyword evidence="3" id="KW-0479">Metal-binding</keyword>
<dbReference type="EC" id="3.6.1.1" evidence="2"/>
<dbReference type="SUPFAM" id="SSF50324">
    <property type="entry name" value="Inorganic pyrophosphatase"/>
    <property type="match status" value="1"/>
</dbReference>
<dbReference type="GO" id="GO:0006796">
    <property type="term" value="P:phosphate-containing compound metabolic process"/>
    <property type="evidence" value="ECO:0007669"/>
    <property type="project" value="InterPro"/>
</dbReference>
<dbReference type="Proteomes" id="UP000022447">
    <property type="component" value="Unassembled WGS sequence"/>
</dbReference>
<evidence type="ECO:0000313" key="7">
    <source>
        <dbReference type="Proteomes" id="UP000022447"/>
    </source>
</evidence>
<sequence length="177" mass="19648">MFRTALDAVPSRTEDGAVNVFVETPKGSRHKYDLDPSGLFRIGLELPEGVSFPFSFGFVPNTLAEDGDALDIMLVTAGSVPSGALIESRLIGVLKMENDEDGVMARNDRVVAVANMSRIFGGTQTLSDMRDGFAWDLEEFFDTYNRMIERPFRIVGRGERDEAMDMLEKAEARQTKT</sequence>
<dbReference type="STRING" id="1449350.OCH239_12035"/>
<dbReference type="GO" id="GO:0004427">
    <property type="term" value="F:inorganic diphosphate phosphatase activity"/>
    <property type="evidence" value="ECO:0007669"/>
    <property type="project" value="UniProtKB-EC"/>
</dbReference>
<comment type="caution">
    <text evidence="6">The sequence shown here is derived from an EMBL/GenBank/DDBJ whole genome shotgun (WGS) entry which is preliminary data.</text>
</comment>
<name>X7EJB4_9RHOB</name>
<evidence type="ECO:0000256" key="3">
    <source>
        <dbReference type="ARBA" id="ARBA00022723"/>
    </source>
</evidence>
<keyword evidence="5" id="KW-0460">Magnesium</keyword>
<dbReference type="InterPro" id="IPR036649">
    <property type="entry name" value="Pyrophosphatase_sf"/>
</dbReference>
<dbReference type="OrthoDB" id="5187599at2"/>
<dbReference type="Pfam" id="PF00719">
    <property type="entry name" value="Pyrophosphatase"/>
    <property type="match status" value="1"/>
</dbReference>
<evidence type="ECO:0000313" key="6">
    <source>
        <dbReference type="EMBL" id="ETX15955.1"/>
    </source>
</evidence>
<keyword evidence="4" id="KW-0378">Hydrolase</keyword>
<dbReference type="PANTHER" id="PTHR10286">
    <property type="entry name" value="INORGANIC PYROPHOSPHATASE"/>
    <property type="match status" value="1"/>
</dbReference>
<comment type="cofactor">
    <cofactor evidence="1">
        <name>Mg(2+)</name>
        <dbReference type="ChEBI" id="CHEBI:18420"/>
    </cofactor>
</comment>
<protein>
    <recommendedName>
        <fullName evidence="2">inorganic diphosphatase</fullName>
        <ecNumber evidence="2">3.6.1.1</ecNumber>
    </recommendedName>
</protein>
<accession>X7EJB4</accession>
<organism evidence="6 7">
    <name type="scientific">Roseivivax halodurans JCM 10272</name>
    <dbReference type="NCBI Taxonomy" id="1449350"/>
    <lineage>
        <taxon>Bacteria</taxon>
        <taxon>Pseudomonadati</taxon>
        <taxon>Pseudomonadota</taxon>
        <taxon>Alphaproteobacteria</taxon>
        <taxon>Rhodobacterales</taxon>
        <taxon>Roseobacteraceae</taxon>
        <taxon>Roseivivax</taxon>
    </lineage>
</organism>
<evidence type="ECO:0000256" key="4">
    <source>
        <dbReference type="ARBA" id="ARBA00022801"/>
    </source>
</evidence>
<evidence type="ECO:0000256" key="5">
    <source>
        <dbReference type="ARBA" id="ARBA00022842"/>
    </source>
</evidence>
<dbReference type="RefSeq" id="WP_051489270.1">
    <property type="nucleotide sequence ID" value="NZ_JALZ01000003.1"/>
</dbReference>
<dbReference type="InterPro" id="IPR008162">
    <property type="entry name" value="Pyrophosphatase"/>
</dbReference>